<comment type="caution">
    <text evidence="5">The sequence shown here is derived from an EMBL/GenBank/DDBJ whole genome shotgun (WGS) entry which is preliminary data.</text>
</comment>
<reference evidence="5 6" key="1">
    <citation type="submission" date="2020-08" db="EMBL/GenBank/DDBJ databases">
        <title>Genomic Encyclopedia of Type Strains, Phase IV (KMG-V): Genome sequencing to study the core and pangenomes of soil and plant-associated prokaryotes.</title>
        <authorList>
            <person name="Whitman W."/>
        </authorList>
    </citation>
    <scope>NUCLEOTIDE SEQUENCE [LARGE SCALE GENOMIC DNA]</scope>
    <source>
        <strain evidence="5 6">SEMIA 414</strain>
    </source>
</reference>
<accession>A0A7W6UJP5</accession>
<evidence type="ECO:0000256" key="4">
    <source>
        <dbReference type="ARBA" id="ARBA00038054"/>
    </source>
</evidence>
<evidence type="ECO:0000313" key="5">
    <source>
        <dbReference type="EMBL" id="MBB4439484.1"/>
    </source>
</evidence>
<gene>
    <name evidence="5" type="ORF">GGE15_002748</name>
</gene>
<keyword evidence="3" id="KW-0288">FMN</keyword>
<dbReference type="InterPro" id="IPR012349">
    <property type="entry name" value="Split_barrel_FMN-bd"/>
</dbReference>
<dbReference type="EMBL" id="JACIHI010000005">
    <property type="protein sequence ID" value="MBB4439484.1"/>
    <property type="molecule type" value="Genomic_DNA"/>
</dbReference>
<dbReference type="AlphaFoldDB" id="A0A7W6UJP5"/>
<dbReference type="PANTHER" id="PTHR33798:SF5">
    <property type="entry name" value="FLAVIN REDUCTASE LIKE DOMAIN-CONTAINING PROTEIN"/>
    <property type="match status" value="1"/>
</dbReference>
<sequence>MSVSFDFEQLTERQRYKLMIGTIIPRPIALVTTVDDPAAVDAIARLGGDTCATIRDRFEMLTPKL</sequence>
<dbReference type="PANTHER" id="PTHR33798">
    <property type="entry name" value="FLAVOPROTEIN OXYGENASE"/>
    <property type="match status" value="1"/>
</dbReference>
<evidence type="ECO:0000256" key="3">
    <source>
        <dbReference type="ARBA" id="ARBA00022643"/>
    </source>
</evidence>
<comment type="similarity">
    <text evidence="4">Belongs to the flavoredoxin family.</text>
</comment>
<dbReference type="Gene3D" id="2.30.110.10">
    <property type="entry name" value="Electron Transport, Fmn-binding Protein, Chain A"/>
    <property type="match status" value="1"/>
</dbReference>
<comment type="cofactor">
    <cofactor evidence="1">
        <name>FMN</name>
        <dbReference type="ChEBI" id="CHEBI:58210"/>
    </cofactor>
</comment>
<evidence type="ECO:0000313" key="6">
    <source>
        <dbReference type="Proteomes" id="UP000533724"/>
    </source>
</evidence>
<name>A0A7W6UJP5_9HYPH</name>
<keyword evidence="2" id="KW-0285">Flavoprotein</keyword>
<evidence type="ECO:0000256" key="1">
    <source>
        <dbReference type="ARBA" id="ARBA00001917"/>
    </source>
</evidence>
<dbReference type="Proteomes" id="UP000533724">
    <property type="component" value="Unassembled WGS sequence"/>
</dbReference>
<organism evidence="5 6">
    <name type="scientific">Rhizobium esperanzae</name>
    <dbReference type="NCBI Taxonomy" id="1967781"/>
    <lineage>
        <taxon>Bacteria</taxon>
        <taxon>Pseudomonadati</taxon>
        <taxon>Pseudomonadota</taxon>
        <taxon>Alphaproteobacteria</taxon>
        <taxon>Hyphomicrobiales</taxon>
        <taxon>Rhizobiaceae</taxon>
        <taxon>Rhizobium/Agrobacterium group</taxon>
        <taxon>Rhizobium</taxon>
    </lineage>
</organism>
<protein>
    <submittedName>
        <fullName evidence="5">Uncharacterized protein</fullName>
    </submittedName>
</protein>
<proteinExistence type="inferred from homology"/>
<evidence type="ECO:0000256" key="2">
    <source>
        <dbReference type="ARBA" id="ARBA00022630"/>
    </source>
</evidence>